<gene>
    <name evidence="10" type="ORF">Q8A67_001466</name>
</gene>
<dbReference type="Proteomes" id="UP001187343">
    <property type="component" value="Unassembled WGS sequence"/>
</dbReference>
<dbReference type="GO" id="GO:0005737">
    <property type="term" value="C:cytoplasm"/>
    <property type="evidence" value="ECO:0007669"/>
    <property type="project" value="UniProtKB-SubCell"/>
</dbReference>
<keyword evidence="4" id="KW-0677">Repeat</keyword>
<dbReference type="InterPro" id="IPR027417">
    <property type="entry name" value="P-loop_NTPase"/>
</dbReference>
<evidence type="ECO:0000256" key="4">
    <source>
        <dbReference type="ARBA" id="ARBA00022737"/>
    </source>
</evidence>
<dbReference type="SUPFAM" id="SSF47986">
    <property type="entry name" value="DEATH domain"/>
    <property type="match status" value="1"/>
</dbReference>
<keyword evidence="6" id="KW-0067">ATP-binding</keyword>
<evidence type="ECO:0000256" key="5">
    <source>
        <dbReference type="ARBA" id="ARBA00022741"/>
    </source>
</evidence>
<dbReference type="SUPFAM" id="SSF52047">
    <property type="entry name" value="RNI-like"/>
    <property type="match status" value="1"/>
</dbReference>
<evidence type="ECO:0000256" key="2">
    <source>
        <dbReference type="ARBA" id="ARBA00022490"/>
    </source>
</evidence>
<dbReference type="InterPro" id="IPR001315">
    <property type="entry name" value="CARD"/>
</dbReference>
<evidence type="ECO:0000256" key="3">
    <source>
        <dbReference type="ARBA" id="ARBA00022588"/>
    </source>
</evidence>
<dbReference type="CDD" id="cd01671">
    <property type="entry name" value="CARD"/>
    <property type="match status" value="1"/>
</dbReference>
<dbReference type="PROSITE" id="PS50209">
    <property type="entry name" value="CARD"/>
    <property type="match status" value="1"/>
</dbReference>
<dbReference type="Pfam" id="PF00619">
    <property type="entry name" value="CARD"/>
    <property type="match status" value="1"/>
</dbReference>
<dbReference type="Gene3D" id="1.10.533.10">
    <property type="entry name" value="Death Domain, Fas"/>
    <property type="match status" value="1"/>
</dbReference>
<evidence type="ECO:0000256" key="1">
    <source>
        <dbReference type="ARBA" id="ARBA00004496"/>
    </source>
</evidence>
<evidence type="ECO:0000313" key="11">
    <source>
        <dbReference type="Proteomes" id="UP001187343"/>
    </source>
</evidence>
<evidence type="ECO:0000256" key="6">
    <source>
        <dbReference type="ARBA" id="ARBA00022840"/>
    </source>
</evidence>
<dbReference type="GO" id="GO:0045087">
    <property type="term" value="P:innate immune response"/>
    <property type="evidence" value="ECO:0007669"/>
    <property type="project" value="UniProtKB-KW"/>
</dbReference>
<evidence type="ECO:0000313" key="10">
    <source>
        <dbReference type="EMBL" id="KAK2917092.1"/>
    </source>
</evidence>
<dbReference type="InterPro" id="IPR011029">
    <property type="entry name" value="DEATH-like_dom_sf"/>
</dbReference>
<name>A0AA88TXS2_9TELE</name>
<dbReference type="InterPro" id="IPR007111">
    <property type="entry name" value="NACHT_NTPase"/>
</dbReference>
<dbReference type="InterPro" id="IPR041267">
    <property type="entry name" value="NLRP_HD2"/>
</dbReference>
<dbReference type="GO" id="GO:0005524">
    <property type="term" value="F:ATP binding"/>
    <property type="evidence" value="ECO:0007669"/>
    <property type="project" value="UniProtKB-KW"/>
</dbReference>
<dbReference type="Gene3D" id="3.80.10.10">
    <property type="entry name" value="Ribonuclease Inhibitor"/>
    <property type="match status" value="1"/>
</dbReference>
<feature type="domain" description="NACHT" evidence="9">
    <location>
        <begin position="149"/>
        <end position="265"/>
    </location>
</feature>
<dbReference type="EMBL" id="JAUYZG010000001">
    <property type="protein sequence ID" value="KAK2917092.1"/>
    <property type="molecule type" value="Genomic_DNA"/>
</dbReference>
<organism evidence="10 11">
    <name type="scientific">Cirrhinus molitorella</name>
    <name type="common">mud carp</name>
    <dbReference type="NCBI Taxonomy" id="172907"/>
    <lineage>
        <taxon>Eukaryota</taxon>
        <taxon>Metazoa</taxon>
        <taxon>Chordata</taxon>
        <taxon>Craniata</taxon>
        <taxon>Vertebrata</taxon>
        <taxon>Euteleostomi</taxon>
        <taxon>Actinopterygii</taxon>
        <taxon>Neopterygii</taxon>
        <taxon>Teleostei</taxon>
        <taxon>Ostariophysi</taxon>
        <taxon>Cypriniformes</taxon>
        <taxon>Cyprinidae</taxon>
        <taxon>Labeoninae</taxon>
        <taxon>Labeonini</taxon>
        <taxon>Cirrhinus</taxon>
    </lineage>
</organism>
<proteinExistence type="predicted"/>
<dbReference type="InterPro" id="IPR032675">
    <property type="entry name" value="LRR_dom_sf"/>
</dbReference>
<reference evidence="10" key="1">
    <citation type="submission" date="2023-08" db="EMBL/GenBank/DDBJ databases">
        <title>Chromosome-level Genome Assembly of mud carp (Cirrhinus molitorella).</title>
        <authorList>
            <person name="Liu H."/>
        </authorList>
    </citation>
    <scope>NUCLEOTIDE SEQUENCE</scope>
    <source>
        <strain evidence="10">Prfri</strain>
        <tissue evidence="10">Muscle</tissue>
    </source>
</reference>
<dbReference type="Gene3D" id="3.40.50.300">
    <property type="entry name" value="P-loop containing nucleotide triphosphate hydrolases"/>
    <property type="match status" value="1"/>
</dbReference>
<dbReference type="GO" id="GO:0042981">
    <property type="term" value="P:regulation of apoptotic process"/>
    <property type="evidence" value="ECO:0007669"/>
    <property type="project" value="InterPro"/>
</dbReference>
<keyword evidence="5" id="KW-0547">Nucleotide-binding</keyword>
<comment type="subcellular location">
    <subcellularLocation>
        <location evidence="1">Cytoplasm</location>
    </subcellularLocation>
</comment>
<protein>
    <recommendedName>
        <fullName evidence="12">NACHT domain-containing protein</fullName>
    </recommendedName>
</protein>
<evidence type="ECO:0000256" key="7">
    <source>
        <dbReference type="ARBA" id="ARBA00022859"/>
    </source>
</evidence>
<keyword evidence="7" id="KW-0391">Immunity</keyword>
<dbReference type="PROSITE" id="PS50837">
    <property type="entry name" value="NACHT"/>
    <property type="match status" value="1"/>
</dbReference>
<evidence type="ECO:0008006" key="12">
    <source>
        <dbReference type="Google" id="ProtNLM"/>
    </source>
</evidence>
<accession>A0AA88TXS2</accession>
<dbReference type="PANTHER" id="PTHR31594:SF16">
    <property type="entry name" value="SI:CH211-281L24.3"/>
    <property type="match status" value="1"/>
</dbReference>
<dbReference type="Pfam" id="PF17776">
    <property type="entry name" value="NLRC4_HD2"/>
    <property type="match status" value="1"/>
</dbReference>
<feature type="domain" description="CARD" evidence="8">
    <location>
        <begin position="4"/>
        <end position="79"/>
    </location>
</feature>
<dbReference type="Gene3D" id="1.20.58.1200">
    <property type="entry name" value="RNA silencing suppressor P21, N-terminal domain"/>
    <property type="match status" value="11"/>
</dbReference>
<keyword evidence="11" id="KW-1185">Reference proteome</keyword>
<evidence type="ECO:0000259" key="9">
    <source>
        <dbReference type="PROSITE" id="PS50837"/>
    </source>
</evidence>
<keyword evidence="2" id="KW-0963">Cytoplasm</keyword>
<dbReference type="SUPFAM" id="SSF52540">
    <property type="entry name" value="P-loop containing nucleoside triphosphate hydrolases"/>
    <property type="match status" value="1"/>
</dbReference>
<dbReference type="InterPro" id="IPR052090">
    <property type="entry name" value="Cytolytic_pore-forming_toxin"/>
</dbReference>
<comment type="caution">
    <text evidence="10">The sequence shown here is derived from an EMBL/GenBank/DDBJ whole genome shotgun (WGS) entry which is preliminary data.</text>
</comment>
<dbReference type="PANTHER" id="PTHR31594">
    <property type="entry name" value="AIG1-TYPE G DOMAIN-CONTAINING PROTEIN"/>
    <property type="match status" value="1"/>
</dbReference>
<keyword evidence="3" id="KW-0399">Innate immunity</keyword>
<dbReference type="Pfam" id="PF05729">
    <property type="entry name" value="NACHT"/>
    <property type="match status" value="1"/>
</dbReference>
<sequence>MACAQKSATEYLRNTRKDLITKMKNLPLIIENLYQEKVFNNYEIDDLKAESTEFNKARCILDWVINKGDKASEKLLKILDFTKKKTLDPDLHPWISCFSFRLEDTEASYSFGTKPCKIYQTQLKIKAKSVLKNQRKCFCKYLNDKWKDKSILIIGKPGVGKTTVVQEMLRLWAEKDDRQIDYMFYFDESVLAHNSVASLESLLFKVYLKPMEKNRKDVFQDIEDNSENVVIMFDGVKDLEENSILWKIMNHDLLPDAKIVITCRPEVEDDFSDWPTKTVYVQGFSEESIKTYYQSMLGQDPILLDVILKNQELFSLSHVPMYAFMLTTFISFKNDTKNNHHNNHPHTVTEMYIHIFRLTVMTHGGKKIKDIDQYLREMKDQIHPLMKNAFRATMQKTLNLNSCETDICHAFLKNLTLQDSMSSATTYCAFLHNTMQEFFSALWLLEHPDEIEKVLELCQTEEHKHMRHVLPFLCGLLSEHNIRLLKCLYPEDQIKKTSDWLIEKFLDMFLQPQSEEFDLLYVCQCLYELQSPKACLMFLEKMDHQLEPEVDLDPHQCCALSYVISQSADKEVYLSLEDCNVTDVGMNMMLSCSPNIRLKTCKELLKQITFFVEFFHKSSQCDCKLFEVKGQYNPEKCNALLDLYSHVKNYETQTDRSFLPALQSVFQSPNEWIIDLSQRKNSSILLEMLKLQTEKKPVELRGLSEEESGMKSFLQCLPYISELRFFNLIENVQCKFLLQLFIKAAEIETQTGEQMLKRLASVWTSSSDYGWTYIFYYGDFLLDLYSHVKNYETQTGRSFLPALQSVFQSPDEWIIDLSERKSSVLLEVLKLQTEKKPVELRGCSEEESEVKIFLQCLPYISQLRFSNLIESLSKFLLKLFIKATEIETQTGEQMLKLLASVCTNSSVYEWTEIFNDIDFLLDLYSHVKDYETQTGRSFLPALQSVFQSSDEWIIDLSQRKSSVLLEVLKLQTEKKNVELRGLSEEESEVKSFLHCLPYISQLRFSNLSESLSKFLLQLFIKAAEIETQTGEQMLKLLASVCTSTCVYRWTEIFYDSDFLLDLYSHVKNYETQTDRSFLPVLQSVFQLPYAWIIDLSQRKSSVLLEVLKLQTRKKPVYLRGCSEEESEIMRFLQCLPYISQLGFSNLSRSLRKCLLQLFVKAAEIEAQTGEQMLKLLASVCTRSSDYRWTNIFYDSDFLLDLCSHVKNYETQTDRSFLPVLQSVFQSPDEWIIDLSQRKSSVLLEVLKLQTEKKTVELRGLSEEENEMSFLQCLPYIFQLRFGGIYNKETRMSASDFLLDLYSHVKNHETQTGRSFLPVLQLVFQSPDEWIIDLSQRKSSVLLEVLKLQTEKKPVELRGCSEEGSEIKCFLQCLQHISQLRFSIQGESLSKFLLQLFIKAAEIETQTGEQMLKLLASVCTSSSDYRWTKIFNDIDLLLDLYSHVKNYETQTGRSFLPALQSVFQSPDEWIIDLSQRKGSVLLEVLKLQTEKKPVKLTGLSKEESEMKSFLQCLPYVSQMRFSIWGESLSKFLLQLFIKAAEIETQTGEQMLKLLASVCTSSSDYRWTKIFHNIDFLLDLYSHVKNYETQTGRSFLPALQSVFQSPDEWIIYLSQRKSSVLLEVLKLQTEKKPVKLIGLSKEESEMKSFLQCLPYVSQMSLSKLLLQLFIKAAEIETQTGEQMLKLLASVCTSSSDYRWTKIFNDIDFLLDLCSHVKNYETQTGRSFLPALQSVFQSPDEWIIDLSQRKSSVLLEVLKLQTEKKTVKLIGLSKEESEMKSFLQCLPYISELRFSIRGESLSKFLLQLFIKAAEIETQTGEQMLKLLASVCTSSSDYRWTKIFNDIDFLLNLYSHVKNYETQTGRSFLPALQSVFQSPDEWIIDLSQRKGSVLLEVLKLQTEKKPVKLTGLSKEETEMKSFLQCLPYISQMRFSNLIENVQSKFLLQLFIKAAEIETQTGEQMLKLLASVCTSSSDYRWTKIFNDIDFLLDLCSHVKNYETQTGRSFLPALQSVFQSPDEWIIDLSQRKSSVLLEVLKLQTEKKPVELIGLSEEESEVKSFLQCLPYISQMRPSRETLQKMVGCVYEAQEEELTECFLQKVSRDLTSCSLNWEELHYFLQHKNQQITVDFRKSNIQCRISEILPFLNRIQFKWMSSSFMLCVIREIYESGSAGFVSGLLSSVENYINLQSRDLDSVHCAALRFTLQHCTAASLNLLWTSIPEEELESILPLFTHVSHLSVDRLLMLKMLHCCSVSDVQQEAASVLLSVLQHKLDFSCRSALDLTTNTNSEPLHLTTDDCRATSRVIQRAHSDTKTQLILQDCEIHSAGIDELFKVLHSVRLCCEKSLLLQFVAHVKREEAESLSGALGEELDLSQTQLDLQVCRGLGLILEYSEGLTELDLSQCHLTDHSLDLLLPNLHKVQNIDFSGNSITDAGAQKIHSIVTLNSNIKTVRLFNNRIESRELFNTDPRFEIW</sequence>
<evidence type="ECO:0000259" key="8">
    <source>
        <dbReference type="PROSITE" id="PS50209"/>
    </source>
</evidence>